<dbReference type="EMBL" id="KZ819370">
    <property type="protein sequence ID" value="PWN43347.1"/>
    <property type="molecule type" value="Genomic_DNA"/>
</dbReference>
<accession>A0A316W0A4</accession>
<dbReference type="AlphaFoldDB" id="A0A316W0A4"/>
<organism evidence="1 2">
    <name type="scientific">Ceraceosorus guamensis</name>
    <dbReference type="NCBI Taxonomy" id="1522189"/>
    <lineage>
        <taxon>Eukaryota</taxon>
        <taxon>Fungi</taxon>
        <taxon>Dikarya</taxon>
        <taxon>Basidiomycota</taxon>
        <taxon>Ustilaginomycotina</taxon>
        <taxon>Exobasidiomycetes</taxon>
        <taxon>Ceraceosorales</taxon>
        <taxon>Ceraceosoraceae</taxon>
        <taxon>Ceraceosorus</taxon>
    </lineage>
</organism>
<protein>
    <submittedName>
        <fullName evidence="1">Uncharacterized protein</fullName>
    </submittedName>
</protein>
<feature type="non-terminal residue" evidence="1">
    <location>
        <position position="116"/>
    </location>
</feature>
<proteinExistence type="predicted"/>
<reference evidence="1 2" key="1">
    <citation type="journal article" date="2018" name="Mol. Biol. Evol.">
        <title>Broad Genomic Sampling Reveals a Smut Pathogenic Ancestry of the Fungal Clade Ustilaginomycotina.</title>
        <authorList>
            <person name="Kijpornyongpan T."/>
            <person name="Mondo S.J."/>
            <person name="Barry K."/>
            <person name="Sandor L."/>
            <person name="Lee J."/>
            <person name="Lipzen A."/>
            <person name="Pangilinan J."/>
            <person name="LaButti K."/>
            <person name="Hainaut M."/>
            <person name="Henrissat B."/>
            <person name="Grigoriev I.V."/>
            <person name="Spatafora J.W."/>
            <person name="Aime M.C."/>
        </authorList>
    </citation>
    <scope>NUCLEOTIDE SEQUENCE [LARGE SCALE GENOMIC DNA]</scope>
    <source>
        <strain evidence="1 2">MCA 4658</strain>
    </source>
</reference>
<dbReference type="GeneID" id="37037492"/>
<name>A0A316W0A4_9BASI</name>
<dbReference type="InParanoid" id="A0A316W0A4"/>
<keyword evidence="2" id="KW-1185">Reference proteome</keyword>
<dbReference type="RefSeq" id="XP_025370507.1">
    <property type="nucleotide sequence ID" value="XM_025515622.1"/>
</dbReference>
<evidence type="ECO:0000313" key="1">
    <source>
        <dbReference type="EMBL" id="PWN43347.1"/>
    </source>
</evidence>
<sequence length="116" mass="13512">MHYDGKGRIDRSVWTQIRSIGAESCVRDEDHRLEIGKSERAARSRRLCMAERSVREAGSNARMLVWLRNSPHWKLYQLNTDQEERRGGPRLFSAQIRSQSLDRRCEPFGRLDQGGI</sequence>
<dbReference type="Proteomes" id="UP000245783">
    <property type="component" value="Unassembled WGS sequence"/>
</dbReference>
<gene>
    <name evidence="1" type="ORF">IE81DRAFT_340740</name>
</gene>
<evidence type="ECO:0000313" key="2">
    <source>
        <dbReference type="Proteomes" id="UP000245783"/>
    </source>
</evidence>